<sequence>MLSVYDSLALDGARHEIRLLRLQPAASLASPLRICLIRGSLDVDGDLPPYEALSYVWGSLVAMQNSVRAEMDNGSTEAVSIPVTANLDSALRHLRYRTFSRTLWVDALCINQADVEERGMQVHLMRSIYERCTADLAWLGPDPAVPAIETEAEDAEKAQLKRIKQAEKLAGRLRDGLRLMRVMAGRDSAVLATMMQKWRRYSKDDRDEVKMYWEGEDDDDDDDKSIGEDTPDKETGWYISHAQEQQLKIAFTSVPFWSRVWIVQELSCAPHVILVAGIGAEAEDGFEPESEDHVLELDFDSAIVDRFLGDQIYADAFHSFWGHGEVRPVLSRIFSRVKAIQLQRSVMKGGGGWEEEEPEENVYKSEQQWQGEPNSLIDVLARFKWTHSTDPRDKVYGLLGMVAETAFLPRISYAKSVADVYTDASLAIIKASGGCLDLLSQNPFQGDDDNGDNNENDEEEFPPSSRSHRVNGLPSWVPNFDRSMYPDYYDEFSSILFAQRGIYAAGRPRCSHSTSSLEVAVPSTDTVYGNACTLRGLRLRGVVLGQVAPLRQGSWTEPGSDPVYAATVFNCFREWASLYGIEQKGQDAAMMEMGPSTYLPTGEYRWQAFWRTLVGDCTAYPVTRLSADEVEACSTALAAACQLREQEIEAEMTEEPTEEQGDRLWLMPTPAKILLAKVPCYAMMRRMMRRRAFVQTDGGLFLMARATAREGDLVVILDGSKVPVLLRRRQQAQSPDGSMETFRYVDTAYVHGFMDGQAVVQVEKGDLDERHFVLV</sequence>
<accession>F0XAM6</accession>
<feature type="region of interest" description="Disordered" evidence="1">
    <location>
        <begin position="213"/>
        <end position="234"/>
    </location>
</feature>
<evidence type="ECO:0000313" key="3">
    <source>
        <dbReference type="EMBL" id="EFX05970.1"/>
    </source>
</evidence>
<keyword evidence="4" id="KW-1185">Reference proteome</keyword>
<dbReference type="HOGENOM" id="CLU_004184_7_2_1"/>
<feature type="region of interest" description="Disordered" evidence="1">
    <location>
        <begin position="440"/>
        <end position="469"/>
    </location>
</feature>
<organism evidence="4">
    <name type="scientific">Grosmannia clavigera (strain kw1407 / UAMH 11150)</name>
    <name type="common">Blue stain fungus</name>
    <name type="synonym">Graphiocladiella clavigera</name>
    <dbReference type="NCBI Taxonomy" id="655863"/>
    <lineage>
        <taxon>Eukaryota</taxon>
        <taxon>Fungi</taxon>
        <taxon>Dikarya</taxon>
        <taxon>Ascomycota</taxon>
        <taxon>Pezizomycotina</taxon>
        <taxon>Sordariomycetes</taxon>
        <taxon>Sordariomycetidae</taxon>
        <taxon>Ophiostomatales</taxon>
        <taxon>Ophiostomataceae</taxon>
        <taxon>Leptographium</taxon>
    </lineage>
</organism>
<dbReference type="Pfam" id="PF06985">
    <property type="entry name" value="HET"/>
    <property type="match status" value="1"/>
</dbReference>
<feature type="compositionally biased region" description="Basic and acidic residues" evidence="1">
    <location>
        <begin position="224"/>
        <end position="234"/>
    </location>
</feature>
<feature type="compositionally biased region" description="Acidic residues" evidence="1">
    <location>
        <begin position="446"/>
        <end position="461"/>
    </location>
</feature>
<proteinExistence type="predicted"/>
<dbReference type="PANTHER" id="PTHR24148:SF82">
    <property type="entry name" value="HETEROKARYON INCOMPATIBILITY DOMAIN-CONTAINING PROTEIN"/>
    <property type="match status" value="1"/>
</dbReference>
<dbReference type="eggNOG" id="ENOG502SS3X">
    <property type="taxonomic scope" value="Eukaryota"/>
</dbReference>
<evidence type="ECO:0000256" key="1">
    <source>
        <dbReference type="SAM" id="MobiDB-lite"/>
    </source>
</evidence>
<dbReference type="InterPro" id="IPR052895">
    <property type="entry name" value="HetReg/Transcr_Mod"/>
</dbReference>
<dbReference type="OrthoDB" id="3477286at2759"/>
<evidence type="ECO:0000313" key="4">
    <source>
        <dbReference type="Proteomes" id="UP000007796"/>
    </source>
</evidence>
<reference evidence="3 4" key="1">
    <citation type="journal article" date="2011" name="Proc. Natl. Acad. Sci. U.S.A.">
        <title>Genome and transcriptome analyses of the mountain pine beetle-fungal symbiont Grosmannia clavigera, a lodgepole pine pathogen.</title>
        <authorList>
            <person name="DiGuistini S."/>
            <person name="Wang Y."/>
            <person name="Liao N.Y."/>
            <person name="Taylor G."/>
            <person name="Tanguay P."/>
            <person name="Feau N."/>
            <person name="Henrissat B."/>
            <person name="Chan S.K."/>
            <person name="Hesse-Orce U."/>
            <person name="Alamouti S.M."/>
            <person name="Tsui C.K.M."/>
            <person name="Docking R.T."/>
            <person name="Levasseur A."/>
            <person name="Haridas S."/>
            <person name="Robertson G."/>
            <person name="Birol I."/>
            <person name="Holt R.A."/>
            <person name="Marra M.A."/>
            <person name="Hamelin R.C."/>
            <person name="Hirst M."/>
            <person name="Jones S.J.M."/>
            <person name="Bohlmann J."/>
            <person name="Breuil C."/>
        </authorList>
    </citation>
    <scope>NUCLEOTIDE SEQUENCE [LARGE SCALE GENOMIC DNA]</scope>
    <source>
        <strain evidence="4">kw1407 / UAMH 11150</strain>
    </source>
</reference>
<dbReference type="EMBL" id="GL629735">
    <property type="protein sequence ID" value="EFX05970.1"/>
    <property type="molecule type" value="Genomic_DNA"/>
</dbReference>
<protein>
    <submittedName>
        <fullName evidence="3">Het domain containing protein</fullName>
    </submittedName>
</protein>
<dbReference type="InParanoid" id="F0XAM6"/>
<dbReference type="PANTHER" id="PTHR24148">
    <property type="entry name" value="ANKYRIN REPEAT DOMAIN-CONTAINING PROTEIN 39 HOMOLOG-RELATED"/>
    <property type="match status" value="1"/>
</dbReference>
<dbReference type="AlphaFoldDB" id="F0XAM6"/>
<feature type="compositionally biased region" description="Acidic residues" evidence="1">
    <location>
        <begin position="214"/>
        <end position="223"/>
    </location>
</feature>
<dbReference type="GeneID" id="25977206"/>
<feature type="domain" description="Heterokaryon incompatibility" evidence="2">
    <location>
        <begin position="50"/>
        <end position="265"/>
    </location>
</feature>
<dbReference type="Proteomes" id="UP000007796">
    <property type="component" value="Unassembled WGS sequence"/>
</dbReference>
<dbReference type="Pfam" id="PF26639">
    <property type="entry name" value="Het-6_barrel"/>
    <property type="match status" value="1"/>
</dbReference>
<dbReference type="RefSeq" id="XP_014175452.1">
    <property type="nucleotide sequence ID" value="XM_014319977.1"/>
</dbReference>
<name>F0XAM6_GROCL</name>
<gene>
    <name evidence="3" type="ORF">CMQ_4039</name>
</gene>
<evidence type="ECO:0000259" key="2">
    <source>
        <dbReference type="Pfam" id="PF06985"/>
    </source>
</evidence>
<dbReference type="InterPro" id="IPR010730">
    <property type="entry name" value="HET"/>
</dbReference>